<dbReference type="InterPro" id="IPR019734">
    <property type="entry name" value="TPR_rpt"/>
</dbReference>
<evidence type="ECO:0000313" key="2">
    <source>
        <dbReference type="EMBL" id="TVY04593.1"/>
    </source>
</evidence>
<comment type="caution">
    <text evidence="2">The sequence shown here is derived from an EMBL/GenBank/DDBJ whole genome shotgun (WGS) entry which is preliminary data.</text>
</comment>
<protein>
    <submittedName>
        <fullName evidence="2">Tetratricopeptide repeat protein</fullName>
    </submittedName>
</protein>
<dbReference type="Gene3D" id="1.25.40.10">
    <property type="entry name" value="Tetratricopeptide repeat domain"/>
    <property type="match status" value="2"/>
</dbReference>
<evidence type="ECO:0000313" key="3">
    <source>
        <dbReference type="Proteomes" id="UP000316330"/>
    </source>
</evidence>
<keyword evidence="3" id="KW-1185">Reference proteome</keyword>
<dbReference type="PROSITE" id="PS50005">
    <property type="entry name" value="TPR"/>
    <property type="match status" value="1"/>
</dbReference>
<dbReference type="OrthoDB" id="2658522at2"/>
<dbReference type="PANTHER" id="PTHR12558:SF13">
    <property type="entry name" value="CELL DIVISION CYCLE PROTEIN 27 HOMOLOG"/>
    <property type="match status" value="1"/>
</dbReference>
<dbReference type="InterPro" id="IPR011990">
    <property type="entry name" value="TPR-like_helical_dom_sf"/>
</dbReference>
<proteinExistence type="predicted"/>
<dbReference type="SMART" id="SM00028">
    <property type="entry name" value="TPR"/>
    <property type="match status" value="3"/>
</dbReference>
<sequence length="185" mass="21264">MVGMDGDMCLRQAYDAIYQGDFESAVYWFGRAIELDPGNAAYYHRASITCARSGKLQLAMDYALKALELNPDEPSYRLNLRMIQSKQRIAEVRQLLSQPTPDIASCIALMREAVQLDPLSAEANLVLGVLYRMQQNYSQALGFLRDALQLEPGLEEAKRLMSEIRAERRRVIKQQYKIYHTKRKR</sequence>
<dbReference type="SUPFAM" id="SSF48452">
    <property type="entry name" value="TPR-like"/>
    <property type="match status" value="1"/>
</dbReference>
<dbReference type="AlphaFoldDB" id="A0A559JXI2"/>
<dbReference type="Proteomes" id="UP000316330">
    <property type="component" value="Unassembled WGS sequence"/>
</dbReference>
<dbReference type="Pfam" id="PF14559">
    <property type="entry name" value="TPR_19"/>
    <property type="match status" value="1"/>
</dbReference>
<keyword evidence="1" id="KW-0802">TPR repeat</keyword>
<organism evidence="2 3">
    <name type="scientific">Cohnella terricola</name>
    <dbReference type="NCBI Taxonomy" id="1289167"/>
    <lineage>
        <taxon>Bacteria</taxon>
        <taxon>Bacillati</taxon>
        <taxon>Bacillota</taxon>
        <taxon>Bacilli</taxon>
        <taxon>Bacillales</taxon>
        <taxon>Paenibacillaceae</taxon>
        <taxon>Cohnella</taxon>
    </lineage>
</organism>
<dbReference type="EMBL" id="VNJJ01000001">
    <property type="protein sequence ID" value="TVY04593.1"/>
    <property type="molecule type" value="Genomic_DNA"/>
</dbReference>
<dbReference type="Pfam" id="PF13432">
    <property type="entry name" value="TPR_16"/>
    <property type="match status" value="1"/>
</dbReference>
<accession>A0A559JXI2</accession>
<dbReference type="PANTHER" id="PTHR12558">
    <property type="entry name" value="CELL DIVISION CYCLE 16,23,27"/>
    <property type="match status" value="1"/>
</dbReference>
<name>A0A559JXI2_9BACL</name>
<reference evidence="2 3" key="1">
    <citation type="submission" date="2019-07" db="EMBL/GenBank/DDBJ databases">
        <authorList>
            <person name="Kim J."/>
        </authorList>
    </citation>
    <scope>NUCLEOTIDE SEQUENCE [LARGE SCALE GENOMIC DNA]</scope>
    <source>
        <strain evidence="2 3">G13</strain>
    </source>
</reference>
<feature type="repeat" description="TPR" evidence="1">
    <location>
        <begin position="121"/>
        <end position="154"/>
    </location>
</feature>
<gene>
    <name evidence="2" type="ORF">FPZ45_03215</name>
</gene>
<evidence type="ECO:0000256" key="1">
    <source>
        <dbReference type="PROSITE-ProRule" id="PRU00339"/>
    </source>
</evidence>